<dbReference type="GO" id="GO:0005739">
    <property type="term" value="C:mitochondrion"/>
    <property type="evidence" value="ECO:0007669"/>
    <property type="project" value="UniProtKB-SubCell"/>
</dbReference>
<dbReference type="GO" id="GO:1990904">
    <property type="term" value="C:ribonucleoprotein complex"/>
    <property type="evidence" value="ECO:0007669"/>
    <property type="project" value="UniProtKB-KW"/>
</dbReference>
<evidence type="ECO:0000256" key="6">
    <source>
        <dbReference type="ARBA" id="ARBA00035183"/>
    </source>
</evidence>
<evidence type="ECO:0000256" key="7">
    <source>
        <dbReference type="SAM" id="MobiDB-lite"/>
    </source>
</evidence>
<feature type="compositionally biased region" description="Basic and acidic residues" evidence="7">
    <location>
        <begin position="58"/>
        <end position="72"/>
    </location>
</feature>
<evidence type="ECO:0000256" key="2">
    <source>
        <dbReference type="ARBA" id="ARBA00008860"/>
    </source>
</evidence>
<dbReference type="AlphaFoldDB" id="A0A9Q9B332"/>
<evidence type="ECO:0000313" key="9">
    <source>
        <dbReference type="Proteomes" id="UP001056384"/>
    </source>
</evidence>
<evidence type="ECO:0000313" key="8">
    <source>
        <dbReference type="EMBL" id="USW55451.1"/>
    </source>
</evidence>
<sequence length="375" mass="42606">MRHIRIAEQALRASAEPSSQHYVCRSCLAHATRQLHTTSGRRAEVPFYKKMTNMLFGDKKADNSKQRSREGSARTSKAKAGVEITTPTIRPLGKRKINGSLYETARRYDPTTEKYYLPSSTWDGLERVGGEKWAKKRLDMGEQYTGFLRKQKVELNNRQWQRLLHNAAIEVVALRQAGRSVYEVCNAHSGENFLGRTAKARLSQEPDGTIRVHFASPEDQSAVLEGITATGTNVESSVVGPEELNQIEASVIEVDWVDVELQDPEIKLAILKRAMQLSGKRLPDIQMNNASTLSDLYEAFKVKEKSKRLHEAPQVKQLAQTLPNVTVHKSRRTPVHKERQIGRWKVIEEELEMRDLPIFGSRWVNGKEGQRLLEK</sequence>
<evidence type="ECO:0000256" key="3">
    <source>
        <dbReference type="ARBA" id="ARBA00022980"/>
    </source>
</evidence>
<accession>A0A9Q9B332</accession>
<organism evidence="8 9">
    <name type="scientific">Septoria linicola</name>
    <dbReference type="NCBI Taxonomy" id="215465"/>
    <lineage>
        <taxon>Eukaryota</taxon>
        <taxon>Fungi</taxon>
        <taxon>Dikarya</taxon>
        <taxon>Ascomycota</taxon>
        <taxon>Pezizomycotina</taxon>
        <taxon>Dothideomycetes</taxon>
        <taxon>Dothideomycetidae</taxon>
        <taxon>Mycosphaerellales</taxon>
        <taxon>Mycosphaerellaceae</taxon>
        <taxon>Septoria</taxon>
    </lineage>
</organism>
<reference evidence="8" key="1">
    <citation type="submission" date="2022-06" db="EMBL/GenBank/DDBJ databases">
        <title>Complete genome sequences of two strains of the flax pathogen Septoria linicola.</title>
        <authorList>
            <person name="Lapalu N."/>
            <person name="Simon A."/>
            <person name="Demenou B."/>
            <person name="Paumier D."/>
            <person name="Guillot M.-P."/>
            <person name="Gout L."/>
            <person name="Valade R."/>
        </authorList>
    </citation>
    <scope>NUCLEOTIDE SEQUENCE</scope>
    <source>
        <strain evidence="8">SE15195</strain>
    </source>
</reference>
<evidence type="ECO:0000256" key="1">
    <source>
        <dbReference type="ARBA" id="ARBA00004173"/>
    </source>
</evidence>
<keyword evidence="9" id="KW-1185">Reference proteome</keyword>
<dbReference type="InterPro" id="IPR018305">
    <property type="entry name" value="Ribosomal_m50"/>
</dbReference>
<dbReference type="GO" id="GO:0005840">
    <property type="term" value="C:ribosome"/>
    <property type="evidence" value="ECO:0007669"/>
    <property type="project" value="UniProtKB-KW"/>
</dbReference>
<evidence type="ECO:0000256" key="5">
    <source>
        <dbReference type="ARBA" id="ARBA00023274"/>
    </source>
</evidence>
<keyword evidence="4" id="KW-0496">Mitochondrion</keyword>
<comment type="subcellular location">
    <subcellularLocation>
        <location evidence="1">Mitochondrion</location>
    </subcellularLocation>
</comment>
<keyword evidence="5" id="KW-0687">Ribonucleoprotein</keyword>
<dbReference type="Proteomes" id="UP001056384">
    <property type="component" value="Chromosome 7"/>
</dbReference>
<dbReference type="Pfam" id="PF10501">
    <property type="entry name" value="Ribosomal_L50"/>
    <property type="match status" value="1"/>
</dbReference>
<feature type="region of interest" description="Disordered" evidence="7">
    <location>
        <begin position="58"/>
        <end position="80"/>
    </location>
</feature>
<dbReference type="EMBL" id="CP099424">
    <property type="protein sequence ID" value="USW55451.1"/>
    <property type="molecule type" value="Genomic_DNA"/>
</dbReference>
<proteinExistence type="inferred from homology"/>
<keyword evidence="3 8" id="KW-0689">Ribosomal protein</keyword>
<gene>
    <name evidence="8" type="ORF">Slin15195_G087700</name>
</gene>
<comment type="similarity">
    <text evidence="2">Belongs to the mitochondrion-specific ribosomal protein mL50 family.</text>
</comment>
<protein>
    <recommendedName>
        <fullName evidence="6">Large ribosomal subunit protein mL50</fullName>
    </recommendedName>
</protein>
<name>A0A9Q9B332_9PEZI</name>
<evidence type="ECO:0000256" key="4">
    <source>
        <dbReference type="ARBA" id="ARBA00023128"/>
    </source>
</evidence>